<reference evidence="4 5" key="1">
    <citation type="journal article" date="2011" name="Front. Microbiol.">
        <title>Genomic signatures of strain selection and enhancement in Bacillus atrophaeus var. globigii, a historical biowarfare simulant.</title>
        <authorList>
            <person name="Gibbons H.S."/>
            <person name="Broomall S.M."/>
            <person name="McNew L.A."/>
            <person name="Daligault H."/>
            <person name="Chapman C."/>
            <person name="Bruce D."/>
            <person name="Karavis M."/>
            <person name="Krepps M."/>
            <person name="McGregor P.A."/>
            <person name="Hong C."/>
            <person name="Park K.H."/>
            <person name="Akmal A."/>
            <person name="Feldman A."/>
            <person name="Lin J.S."/>
            <person name="Chang W.E."/>
            <person name="Higgs B.W."/>
            <person name="Demirev P."/>
            <person name="Lindquist J."/>
            <person name="Liem A."/>
            <person name="Fochler E."/>
            <person name="Read T.D."/>
            <person name="Tapia R."/>
            <person name="Johnson S."/>
            <person name="Bishop-Lilly K.A."/>
            <person name="Detter C."/>
            <person name="Han C."/>
            <person name="Sozhamannan S."/>
            <person name="Rosenzweig C.N."/>
            <person name="Skowronski E.W."/>
        </authorList>
    </citation>
    <scope>NUCLEOTIDE SEQUENCE [LARGE SCALE GENOMIC DNA]</scope>
    <source>
        <strain evidence="4 5">AK5</strain>
    </source>
</reference>
<dbReference type="Gene3D" id="2.30.40.10">
    <property type="entry name" value="Urease, subunit C, domain 1"/>
    <property type="match status" value="1"/>
</dbReference>
<dbReference type="GO" id="GO:0016810">
    <property type="term" value="F:hydrolase activity, acting on carbon-nitrogen (but not peptide) bonds"/>
    <property type="evidence" value="ECO:0007669"/>
    <property type="project" value="InterPro"/>
</dbReference>
<organism evidence="4 5">
    <name type="scientific">Aliidiomarina haloalkalitolerans</name>
    <dbReference type="NCBI Taxonomy" id="859059"/>
    <lineage>
        <taxon>Bacteria</taxon>
        <taxon>Pseudomonadati</taxon>
        <taxon>Pseudomonadota</taxon>
        <taxon>Gammaproteobacteria</taxon>
        <taxon>Alteromonadales</taxon>
        <taxon>Idiomarinaceae</taxon>
        <taxon>Aliidiomarina</taxon>
    </lineage>
</organism>
<dbReference type="RefSeq" id="WP_126792783.1">
    <property type="nucleotide sequence ID" value="NZ_PIPI01000004.1"/>
</dbReference>
<evidence type="ECO:0000313" key="5">
    <source>
        <dbReference type="Proteomes" id="UP000288212"/>
    </source>
</evidence>
<dbReference type="InterPro" id="IPR032466">
    <property type="entry name" value="Metal_Hydrolase"/>
</dbReference>
<dbReference type="PANTHER" id="PTHR36842">
    <property type="entry name" value="PROTEIN TOLB HOMOLOG"/>
    <property type="match status" value="1"/>
</dbReference>
<keyword evidence="4" id="KW-0378">Hydrolase</keyword>
<comment type="similarity">
    <text evidence="1">Belongs to the TolB family.</text>
</comment>
<dbReference type="InterPro" id="IPR006680">
    <property type="entry name" value="Amidohydro-rel"/>
</dbReference>
<accession>A0A432VU12</accession>
<comment type="caution">
    <text evidence="4">The sequence shown here is derived from an EMBL/GenBank/DDBJ whole genome shotgun (WGS) entry which is preliminary data.</text>
</comment>
<dbReference type="Pfam" id="PF07676">
    <property type="entry name" value="PD40"/>
    <property type="match status" value="4"/>
</dbReference>
<dbReference type="InterPro" id="IPR011042">
    <property type="entry name" value="6-blade_b-propeller_TolB-like"/>
</dbReference>
<gene>
    <name evidence="4" type="ORF">CWE06_07660</name>
</gene>
<protein>
    <submittedName>
        <fullName evidence="4">Amidohydrolase</fullName>
    </submittedName>
</protein>
<evidence type="ECO:0000313" key="4">
    <source>
        <dbReference type="EMBL" id="RUO19899.1"/>
    </source>
</evidence>
<dbReference type="Proteomes" id="UP000288212">
    <property type="component" value="Unassembled WGS sequence"/>
</dbReference>
<evidence type="ECO:0000259" key="3">
    <source>
        <dbReference type="Pfam" id="PF01979"/>
    </source>
</evidence>
<feature type="signal peptide" evidence="2">
    <location>
        <begin position="1"/>
        <end position="25"/>
    </location>
</feature>
<sequence>MFTLKKIIPALGLAASLIVAGGAVASEKWSVSEPQGEFKTVQIQATEGTWMSVNVSPDGQYIIFDMLGDIYRMPASGGDAELLRGGIAWHMQPTYSPDGQFIAYTSDEGGGDNIWVMRADGSEAWQVTNENFRLLNSPAWSPDGEFLVARKHFTARRSLGAGEIWMYHKSGGQGVMLTARPNDQKDLGEPAFSPDGKYVYYSQDDTPGQTFHYNKDSISGIYSIKRYELATGEIETIISGAGGAIRPTPSPDGKYLAFVSRDDFQSKLYVYDLETGERREVYGNLSRDMQETWAIHGVYPHMNWTDDSSSIVFYADGGVRKLNVNSGQVADIPFSVETEKQVQTAVRFRQHIEADEFDVRMLRHTAIAPDASRAIYEALGYLYVRDLQNNRTQRLTNQSDRFEQFPAFSRDGRYLVYTTWHDQEQGQVVLRDLRNNRERVLPTGPGKFVEPVFAPDGQSIVYRKVSGGYLTDPKHGLGSGLYHLALDGEEPRRFSRAGSSPQFGASNDRVYVNGFGAGGPELRSIDIATGESRTLYTSGHATEYKVSPDGKYLAFAERFRVYVTPFVERGQPIAIGPNDRQFPVQQISKRAGDNINWTADSSSLYWTLGPELYTANLNGMFSIQGNEDKQLVADGMNIGFTQAVYAPEQTIAFVGAKVVTMNGDEVFENGAVVVTGNKITAVGPQNSVQIPRGAQVIDVTGKTIIPGLIDTHAHGAQGENQIIPQQNWMLYAGLTFGVTTIHDPSNNTAQIFAASEKQKAGVIVGPRIFSTGTILYGANSPGATAHVDSLDDALFHLERMKKVGAFSVKSYNQPRRDQRQQIIQAARELEMMVMPEGGSLHQHNLSMIADGHTVIEHAIPLEVMHEDVLQFWQQTETGYTPTLGVAYGGIWGENYWYAHTDVWNHPRLSQYVPERVLRPRSMRREIAPSHHYNHINVAAGAKQLQDRGVLVTAGAHGQREGLAQHWEIWMMEQGGMTAHQALRTATYDAAKALGMEHAIGSIQTGKLADLAIIDGDVLADLRRSDRVVYTMVNGRLFDAETMNELGAKPRERRRFYFEQ</sequence>
<dbReference type="SUPFAM" id="SSF51338">
    <property type="entry name" value="Composite domain of metallo-dependent hydrolases"/>
    <property type="match status" value="1"/>
</dbReference>
<dbReference type="SUPFAM" id="SSF82171">
    <property type="entry name" value="DPP6 N-terminal domain-like"/>
    <property type="match status" value="2"/>
</dbReference>
<keyword evidence="2" id="KW-0732">Signal</keyword>
<evidence type="ECO:0000256" key="2">
    <source>
        <dbReference type="SAM" id="SignalP"/>
    </source>
</evidence>
<dbReference type="InterPro" id="IPR011659">
    <property type="entry name" value="WD40"/>
</dbReference>
<feature type="chain" id="PRO_5019539047" evidence="2">
    <location>
        <begin position="26"/>
        <end position="1059"/>
    </location>
</feature>
<feature type="domain" description="Amidohydrolase-related" evidence="3">
    <location>
        <begin position="703"/>
        <end position="1036"/>
    </location>
</feature>
<dbReference type="AlphaFoldDB" id="A0A432VU12"/>
<dbReference type="InterPro" id="IPR011059">
    <property type="entry name" value="Metal-dep_hydrolase_composite"/>
</dbReference>
<dbReference type="Gene3D" id="3.40.50.10910">
    <property type="entry name" value="Amidohydrolase"/>
    <property type="match status" value="1"/>
</dbReference>
<evidence type="ECO:0000256" key="1">
    <source>
        <dbReference type="ARBA" id="ARBA00009820"/>
    </source>
</evidence>
<keyword evidence="5" id="KW-1185">Reference proteome</keyword>
<dbReference type="OrthoDB" id="9758793at2"/>
<dbReference type="PANTHER" id="PTHR36842:SF1">
    <property type="entry name" value="PROTEIN TOLB"/>
    <property type="match status" value="1"/>
</dbReference>
<dbReference type="Gene3D" id="1.20.58.520">
    <property type="entry name" value="Amidohydrolase"/>
    <property type="match status" value="1"/>
</dbReference>
<name>A0A432VU12_9GAMM</name>
<dbReference type="Gene3D" id="3.30.110.90">
    <property type="entry name" value="Amidohydrolase"/>
    <property type="match status" value="1"/>
</dbReference>
<dbReference type="Pfam" id="PF01979">
    <property type="entry name" value="Amidohydro_1"/>
    <property type="match status" value="1"/>
</dbReference>
<dbReference type="Gene3D" id="2.120.10.30">
    <property type="entry name" value="TolB, C-terminal domain"/>
    <property type="match status" value="3"/>
</dbReference>
<proteinExistence type="inferred from homology"/>
<dbReference type="SUPFAM" id="SSF51556">
    <property type="entry name" value="Metallo-dependent hydrolases"/>
    <property type="match status" value="1"/>
</dbReference>
<dbReference type="EMBL" id="PIPI01000004">
    <property type="protein sequence ID" value="RUO19899.1"/>
    <property type="molecule type" value="Genomic_DNA"/>
</dbReference>